<dbReference type="EMBL" id="JBHTIS010002049">
    <property type="protein sequence ID" value="MFD1049215.1"/>
    <property type="molecule type" value="Genomic_DNA"/>
</dbReference>
<dbReference type="InterPro" id="IPR032710">
    <property type="entry name" value="NTF2-like_dom_sf"/>
</dbReference>
<comment type="caution">
    <text evidence="2">The sequence shown here is derived from an EMBL/GenBank/DDBJ whole genome shotgun (WGS) entry which is preliminary data.</text>
</comment>
<evidence type="ECO:0000313" key="3">
    <source>
        <dbReference type="Proteomes" id="UP001597045"/>
    </source>
</evidence>
<accession>A0ABW3MF03</accession>
<reference evidence="3" key="1">
    <citation type="journal article" date="2019" name="Int. J. Syst. Evol. Microbiol.">
        <title>The Global Catalogue of Microorganisms (GCM) 10K type strain sequencing project: providing services to taxonomists for standard genome sequencing and annotation.</title>
        <authorList>
            <consortium name="The Broad Institute Genomics Platform"/>
            <consortium name="The Broad Institute Genome Sequencing Center for Infectious Disease"/>
            <person name="Wu L."/>
            <person name="Ma J."/>
        </authorList>
    </citation>
    <scope>NUCLEOTIDE SEQUENCE [LARGE SCALE GENOMIC DNA]</scope>
    <source>
        <strain evidence="3">JCM 31486</strain>
    </source>
</reference>
<dbReference type="Pfam" id="PF13577">
    <property type="entry name" value="SnoaL_4"/>
    <property type="match status" value="1"/>
</dbReference>
<sequence length="130" mass="14471">MNPFEHLVYRYSELVDAGDFAGAGDLFRHGSYVGSSGVFSGAQAVTDMLTRVVITYDGTPRTKHVVTNVIVDGDSARSYVTVYQGLPDVPLRPIVAGRYFDRFAEVDGEWGFLERRIRVDLVGDTSRHLR</sequence>
<evidence type="ECO:0000313" key="2">
    <source>
        <dbReference type="EMBL" id="MFD1049215.1"/>
    </source>
</evidence>
<dbReference type="Proteomes" id="UP001597045">
    <property type="component" value="Unassembled WGS sequence"/>
</dbReference>
<dbReference type="Gene3D" id="3.10.450.50">
    <property type="match status" value="1"/>
</dbReference>
<gene>
    <name evidence="2" type="ORF">ACFQ1S_28610</name>
</gene>
<organism evidence="2 3">
    <name type="scientific">Kibdelosporangium lantanae</name>
    <dbReference type="NCBI Taxonomy" id="1497396"/>
    <lineage>
        <taxon>Bacteria</taxon>
        <taxon>Bacillati</taxon>
        <taxon>Actinomycetota</taxon>
        <taxon>Actinomycetes</taxon>
        <taxon>Pseudonocardiales</taxon>
        <taxon>Pseudonocardiaceae</taxon>
        <taxon>Kibdelosporangium</taxon>
    </lineage>
</organism>
<feature type="domain" description="SnoaL-like" evidence="1">
    <location>
        <begin position="6"/>
        <end position="116"/>
    </location>
</feature>
<keyword evidence="3" id="KW-1185">Reference proteome</keyword>
<protein>
    <submittedName>
        <fullName evidence="2">Nuclear transport factor 2 family protein</fullName>
    </submittedName>
</protein>
<name>A0ABW3MF03_9PSEU</name>
<proteinExistence type="predicted"/>
<dbReference type="SUPFAM" id="SSF54427">
    <property type="entry name" value="NTF2-like"/>
    <property type="match status" value="1"/>
</dbReference>
<dbReference type="CDD" id="cd00531">
    <property type="entry name" value="NTF2_like"/>
    <property type="match status" value="1"/>
</dbReference>
<evidence type="ECO:0000259" key="1">
    <source>
        <dbReference type="Pfam" id="PF13577"/>
    </source>
</evidence>
<dbReference type="InterPro" id="IPR037401">
    <property type="entry name" value="SnoaL-like"/>
</dbReference>